<feature type="region of interest" description="Disordered" evidence="1">
    <location>
        <begin position="104"/>
        <end position="128"/>
    </location>
</feature>
<evidence type="ECO:0000313" key="3">
    <source>
        <dbReference type="Proteomes" id="UP000249619"/>
    </source>
</evidence>
<protein>
    <submittedName>
        <fullName evidence="2">Uncharacterized protein</fullName>
    </submittedName>
</protein>
<feature type="region of interest" description="Disordered" evidence="1">
    <location>
        <begin position="143"/>
        <end position="163"/>
    </location>
</feature>
<dbReference type="Proteomes" id="UP000249619">
    <property type="component" value="Unassembled WGS sequence"/>
</dbReference>
<proteinExistence type="predicted"/>
<accession>A0A364N087</accession>
<dbReference type="AlphaFoldDB" id="A0A364N087"/>
<organism evidence="2 3">
    <name type="scientific">Stemphylium lycopersici</name>
    <name type="common">Tomato gray leaf spot disease fungus</name>
    <name type="synonym">Thyrospora lycopersici</name>
    <dbReference type="NCBI Taxonomy" id="183478"/>
    <lineage>
        <taxon>Eukaryota</taxon>
        <taxon>Fungi</taxon>
        <taxon>Dikarya</taxon>
        <taxon>Ascomycota</taxon>
        <taxon>Pezizomycotina</taxon>
        <taxon>Dothideomycetes</taxon>
        <taxon>Pleosporomycetidae</taxon>
        <taxon>Pleosporales</taxon>
        <taxon>Pleosporineae</taxon>
        <taxon>Pleosporaceae</taxon>
        <taxon>Stemphylium</taxon>
    </lineage>
</organism>
<gene>
    <name evidence="2" type="ORF">DDE83_006037</name>
</gene>
<dbReference type="EMBL" id="QGDH01000088">
    <property type="protein sequence ID" value="RAR08277.1"/>
    <property type="molecule type" value="Genomic_DNA"/>
</dbReference>
<feature type="region of interest" description="Disordered" evidence="1">
    <location>
        <begin position="18"/>
        <end position="77"/>
    </location>
</feature>
<evidence type="ECO:0000256" key="1">
    <source>
        <dbReference type="SAM" id="MobiDB-lite"/>
    </source>
</evidence>
<name>A0A364N087_STELY</name>
<dbReference type="STRING" id="183478.A0A364N087"/>
<comment type="caution">
    <text evidence="2">The sequence shown here is derived from an EMBL/GenBank/DDBJ whole genome shotgun (WGS) entry which is preliminary data.</text>
</comment>
<sequence>MAFLREVSNRFWNYVSPHKTQQRRDKPYAFKKPAVPLRSTTLSKEPAKPSTRETEKQPAREMSPEARIKTWGPRTPSPQCDIDATLLPPSPPASAMLSEDFEGDTLVHQSPTTPNDRTEGSSADEWDANEETMVVDDGTYMEQQKKMNIEEERRRRDQQGRELRESGWSEDAVFLFQKLGMRGFEPILPIAWINDFETVPEDLFTENVDKAFIKPAFGTDYAAQNALNRLFDLGGFVRDAWHTRAKRTPAFQIGKAVMSYTKWAMKDGRVDHIWSRLPLFQTVTFSRHVHPSVGEEKMIEKLGRLHELWHAALQIDEAEQRGDSVVPEVPTLYGITASHSVMAFVSYAPANEEREQPQLRLIAMFDFSKEGYDVWNSLAIAIFVIHCRNRMMQLSECLSDSETSTEEDPDL</sequence>
<feature type="compositionally biased region" description="Basic and acidic residues" evidence="1">
    <location>
        <begin position="45"/>
        <end position="68"/>
    </location>
</feature>
<keyword evidence="3" id="KW-1185">Reference proteome</keyword>
<reference evidence="3" key="1">
    <citation type="submission" date="2018-05" db="EMBL/GenBank/DDBJ databases">
        <title>Draft genome sequence of Stemphylium lycopersici strain CIDEFI 213.</title>
        <authorList>
            <person name="Medina R."/>
            <person name="Franco M.E.E."/>
            <person name="Lucentini C.G."/>
            <person name="Saparrat M.C.N."/>
            <person name="Balatti P.A."/>
        </authorList>
    </citation>
    <scope>NUCLEOTIDE SEQUENCE [LARGE SCALE GENOMIC DNA]</scope>
    <source>
        <strain evidence="3">CIDEFI 213</strain>
    </source>
</reference>
<evidence type="ECO:0000313" key="2">
    <source>
        <dbReference type="EMBL" id="RAR08277.1"/>
    </source>
</evidence>